<comment type="caution">
    <text evidence="2">The sequence shown here is derived from an EMBL/GenBank/DDBJ whole genome shotgun (WGS) entry which is preliminary data.</text>
</comment>
<sequence length="101" mass="11125">MDQRKHHLIRGAVKTKPPGPMSQNPSHRTQARREINTKPPDIAEPGPREEMRSRPNLQGPMSQSSSQPQPTTAPGEEALRGNTGELKVIRNKGIKTSKGKT</sequence>
<proteinExistence type="predicted"/>
<protein>
    <submittedName>
        <fullName evidence="2">Uncharacterized protein</fullName>
    </submittedName>
</protein>
<gene>
    <name evidence="2" type="ORF">WMY93_004291</name>
</gene>
<keyword evidence="3" id="KW-1185">Reference proteome</keyword>
<dbReference type="EMBL" id="JBBPFD010000003">
    <property type="protein sequence ID" value="KAK7933395.1"/>
    <property type="molecule type" value="Genomic_DNA"/>
</dbReference>
<feature type="compositionally biased region" description="Low complexity" evidence="1">
    <location>
        <begin position="58"/>
        <end position="75"/>
    </location>
</feature>
<accession>A0AAW0Q333</accession>
<feature type="compositionally biased region" description="Basic residues" evidence="1">
    <location>
        <begin position="89"/>
        <end position="101"/>
    </location>
</feature>
<evidence type="ECO:0000313" key="2">
    <source>
        <dbReference type="EMBL" id="KAK7933395.1"/>
    </source>
</evidence>
<evidence type="ECO:0000256" key="1">
    <source>
        <dbReference type="SAM" id="MobiDB-lite"/>
    </source>
</evidence>
<evidence type="ECO:0000313" key="3">
    <source>
        <dbReference type="Proteomes" id="UP001460270"/>
    </source>
</evidence>
<reference evidence="3" key="1">
    <citation type="submission" date="2024-04" db="EMBL/GenBank/DDBJ databases">
        <title>Salinicola lusitanus LLJ914,a marine bacterium isolated from the Okinawa Trough.</title>
        <authorList>
            <person name="Li J."/>
        </authorList>
    </citation>
    <scope>NUCLEOTIDE SEQUENCE [LARGE SCALE GENOMIC DNA]</scope>
</reference>
<name>A0AAW0Q333_9GOBI</name>
<organism evidence="2 3">
    <name type="scientific">Mugilogobius chulae</name>
    <name type="common">yellowstripe goby</name>
    <dbReference type="NCBI Taxonomy" id="88201"/>
    <lineage>
        <taxon>Eukaryota</taxon>
        <taxon>Metazoa</taxon>
        <taxon>Chordata</taxon>
        <taxon>Craniata</taxon>
        <taxon>Vertebrata</taxon>
        <taxon>Euteleostomi</taxon>
        <taxon>Actinopterygii</taxon>
        <taxon>Neopterygii</taxon>
        <taxon>Teleostei</taxon>
        <taxon>Neoteleostei</taxon>
        <taxon>Acanthomorphata</taxon>
        <taxon>Gobiaria</taxon>
        <taxon>Gobiiformes</taxon>
        <taxon>Gobioidei</taxon>
        <taxon>Gobiidae</taxon>
        <taxon>Gobionellinae</taxon>
        <taxon>Mugilogobius</taxon>
    </lineage>
</organism>
<dbReference type="AlphaFoldDB" id="A0AAW0Q333"/>
<feature type="region of interest" description="Disordered" evidence="1">
    <location>
        <begin position="1"/>
        <end position="101"/>
    </location>
</feature>
<dbReference type="Proteomes" id="UP001460270">
    <property type="component" value="Unassembled WGS sequence"/>
</dbReference>